<gene>
    <name evidence="4" type="primary">FAM65B</name>
    <name evidence="4" type="ORF">g.14693</name>
</gene>
<feature type="compositionally biased region" description="Polar residues" evidence="2">
    <location>
        <begin position="350"/>
        <end position="359"/>
    </location>
</feature>
<dbReference type="Pfam" id="PF15903">
    <property type="entry name" value="PL48"/>
    <property type="match status" value="1"/>
</dbReference>
<feature type="region of interest" description="Disordered" evidence="2">
    <location>
        <begin position="506"/>
        <end position="538"/>
    </location>
</feature>
<feature type="region of interest" description="Disordered" evidence="2">
    <location>
        <begin position="323"/>
        <end position="359"/>
    </location>
</feature>
<dbReference type="PANTHER" id="PTHR15829">
    <property type="entry name" value="PROTEIN KINASE PKN/PRK1, EFFECTOR"/>
    <property type="match status" value="1"/>
</dbReference>
<reference evidence="4" key="1">
    <citation type="submission" date="2018-10" db="EMBL/GenBank/DDBJ databases">
        <title>Transcriptome assembly of Aceria tosichella (Wheat curl mite) Type 2.</title>
        <authorList>
            <person name="Scully E.D."/>
            <person name="Geib S.M."/>
            <person name="Palmer N.A."/>
            <person name="Gupta A.K."/>
            <person name="Sarath G."/>
            <person name="Tatineni S."/>
        </authorList>
    </citation>
    <scope>NUCLEOTIDE SEQUENCE</scope>
    <source>
        <strain evidence="4">LincolnNE</strain>
    </source>
</reference>
<dbReference type="PANTHER" id="PTHR15829:SF13">
    <property type="entry name" value="FAM65 N-TERMINAL DOMAIN-CONTAINING PROTEIN"/>
    <property type="match status" value="1"/>
</dbReference>
<proteinExistence type="inferred from homology"/>
<comment type="similarity">
    <text evidence="1">Belongs to the RIPOR family.</text>
</comment>
<feature type="compositionally biased region" description="Basic residues" evidence="2">
    <location>
        <begin position="517"/>
        <end position="526"/>
    </location>
</feature>
<feature type="compositionally biased region" description="Basic and acidic residues" evidence="2">
    <location>
        <begin position="179"/>
        <end position="202"/>
    </location>
</feature>
<sequence length="813" mass="89858">MDNLLESNERTLDIFDSVCSGLAGCLALVHADIRQMIEHRDQLAYQLEHDANERAHNRDACAETDLNYNDDNTLDETIKQTDLDVSGPAESITTPKIKTTSSSQANRTNDVADPHHLAHLKLLDKRLADSFSQALSLCDQQQKSSLFNNNNNSKKSQLVSSSQRPSLFQMLLGKSNQNKSDKRRDLRTAKSPKEPVDEEKQLELDTRAVIDDINRQTRLAMQYSKQLEAHLFKVEDLRAKYEMHLKMGLVVKSVSRAYLNSNPYSSSSLAASQHHLINPHNSLGRTRGQHHSSTLMVNDHSSLGTRSSLSSLNLSTWSFSRRQHSDRSAASRKNPACCQMGPNDTVDGYNRSSTSSLARNQKCASTISLDSMHKQRRSNLSKLISLTTAKQNHKHQDDEHYETNSSGQQHNIDASQMINCQCNHKYPVDSPTLPSPRTHGTPPYNNTEICPPSPSPASRPPYQQYVYGTTTEFATPTAAGTLAGGYVDASGSVVLGDQTHVGGGLSGSLHKSASHSSLKRGGRNYHKSAMGQSQHQLTNHGTKTTIKEFIDNIERIEAEFESYMGSFLLNIEDIQGFARVCQGDVFEINIKYGDSQKFKTKISVLKENRQKCDHRQSVFKARIADVIAIKAYECKGLGKKVLLGHKLCETRDLFTARSQLMTISLNQTGSIKLNLVITWNPLHLTPKGHDISHVSLPPTPISSSTLSSLSSGRSSMNGVNAIATDNNTTLINIQANNNSGRKIKLDSPVSKQASPTSKCLECAGPACCHHKNHRLSNPVISSRDQATVYQGADAIYSYHIPEPDYLTTGDVKF</sequence>
<feature type="region of interest" description="Disordered" evidence="2">
    <location>
        <begin position="431"/>
        <end position="458"/>
    </location>
</feature>
<name>A0A6G1S8H0_9ACAR</name>
<dbReference type="AlphaFoldDB" id="A0A6G1S8H0"/>
<evidence type="ECO:0000256" key="1">
    <source>
        <dbReference type="ARBA" id="ARBA00005744"/>
    </source>
</evidence>
<organism evidence="4">
    <name type="scientific">Aceria tosichella</name>
    <name type="common">wheat curl mite</name>
    <dbReference type="NCBI Taxonomy" id="561515"/>
    <lineage>
        <taxon>Eukaryota</taxon>
        <taxon>Metazoa</taxon>
        <taxon>Ecdysozoa</taxon>
        <taxon>Arthropoda</taxon>
        <taxon>Chelicerata</taxon>
        <taxon>Arachnida</taxon>
        <taxon>Acari</taxon>
        <taxon>Acariformes</taxon>
        <taxon>Trombidiformes</taxon>
        <taxon>Prostigmata</taxon>
        <taxon>Eupodina</taxon>
        <taxon>Eriophyoidea</taxon>
        <taxon>Eriophyidae</taxon>
        <taxon>Eriophyinae</taxon>
        <taxon>Aceriini</taxon>
        <taxon>Aceria</taxon>
    </lineage>
</organism>
<dbReference type="InterPro" id="IPR026136">
    <property type="entry name" value="RIPOR3"/>
</dbReference>
<evidence type="ECO:0000256" key="2">
    <source>
        <dbReference type="SAM" id="MobiDB-lite"/>
    </source>
</evidence>
<feature type="compositionally biased region" description="Low complexity" evidence="2">
    <location>
        <begin position="507"/>
        <end position="516"/>
    </location>
</feature>
<dbReference type="EMBL" id="GGYP01001917">
    <property type="protein sequence ID" value="MDE46688.1"/>
    <property type="molecule type" value="Transcribed_RNA"/>
</dbReference>
<feature type="domain" description="FAM65 N-terminal" evidence="3">
    <location>
        <begin position="543"/>
        <end position="695"/>
    </location>
</feature>
<protein>
    <submittedName>
        <fullName evidence="4">Protein FAM65B</fullName>
    </submittedName>
</protein>
<evidence type="ECO:0000313" key="4">
    <source>
        <dbReference type="EMBL" id="MDE46688.1"/>
    </source>
</evidence>
<feature type="region of interest" description="Disordered" evidence="2">
    <location>
        <begin position="172"/>
        <end position="202"/>
    </location>
</feature>
<evidence type="ECO:0000259" key="3">
    <source>
        <dbReference type="Pfam" id="PF15903"/>
    </source>
</evidence>
<feature type="region of interest" description="Disordered" evidence="2">
    <location>
        <begin position="86"/>
        <end position="111"/>
    </location>
</feature>
<feature type="compositionally biased region" description="Low complexity" evidence="2">
    <location>
        <begin position="91"/>
        <end position="103"/>
    </location>
</feature>
<feature type="region of interest" description="Disordered" evidence="2">
    <location>
        <begin position="389"/>
        <end position="408"/>
    </location>
</feature>
<accession>A0A6G1S8H0</accession>
<dbReference type="InterPro" id="IPR031780">
    <property type="entry name" value="FAM65_N"/>
</dbReference>